<protein>
    <submittedName>
        <fullName evidence="3">Uncharacterized protein</fullName>
    </submittedName>
</protein>
<reference evidence="3" key="1">
    <citation type="submission" date="2016-03" db="EMBL/GenBank/DDBJ databases">
        <title>Mechanisms controlling the formation of the plant cell surface in tip-growing cells are functionally conserved among land plants.</title>
        <authorList>
            <person name="Honkanen S."/>
            <person name="Jones V.A."/>
            <person name="Morieri G."/>
            <person name="Champion C."/>
            <person name="Hetherington A.J."/>
            <person name="Kelly S."/>
            <person name="Saint-Marcoux D."/>
            <person name="Proust H."/>
            <person name="Prescott H."/>
            <person name="Dolan L."/>
        </authorList>
    </citation>
    <scope>NUCLEOTIDE SEQUENCE [LARGE SCALE GENOMIC DNA]</scope>
    <source>
        <tissue evidence="3">Whole gametophyte</tissue>
    </source>
</reference>
<evidence type="ECO:0000256" key="2">
    <source>
        <dbReference type="SAM" id="MobiDB-lite"/>
    </source>
</evidence>
<sequence length="145" mass="16174">MLTPSSDQYSTKRGGPNARNLTSVSAALEVQLRINELHNPTLDPGYQFPGECTHSTYDKVIRTSKVTADLGSYLMQEVDEVQVEVEHVEEVVEAVEEEEEDVEEEDLEAFSASRWRRELPKGLSGLGSRDTGVVQFSPVELEAFD</sequence>
<organism evidence="3 4">
    <name type="scientific">Marchantia polymorpha subsp. ruderalis</name>
    <dbReference type="NCBI Taxonomy" id="1480154"/>
    <lineage>
        <taxon>Eukaryota</taxon>
        <taxon>Viridiplantae</taxon>
        <taxon>Streptophyta</taxon>
        <taxon>Embryophyta</taxon>
        <taxon>Marchantiophyta</taxon>
        <taxon>Marchantiopsida</taxon>
        <taxon>Marchantiidae</taxon>
        <taxon>Marchantiales</taxon>
        <taxon>Marchantiaceae</taxon>
        <taxon>Marchantia</taxon>
    </lineage>
</organism>
<feature type="region of interest" description="Disordered" evidence="2">
    <location>
        <begin position="1"/>
        <end position="22"/>
    </location>
</feature>
<proteinExistence type="predicted"/>
<dbReference type="AlphaFoldDB" id="A0A176W9N9"/>
<evidence type="ECO:0000313" key="3">
    <source>
        <dbReference type="EMBL" id="OAE29085.1"/>
    </source>
</evidence>
<gene>
    <name evidence="3" type="ORF">AXG93_1626s1120</name>
</gene>
<dbReference type="Proteomes" id="UP000077202">
    <property type="component" value="Unassembled WGS sequence"/>
</dbReference>
<evidence type="ECO:0000256" key="1">
    <source>
        <dbReference type="SAM" id="Coils"/>
    </source>
</evidence>
<feature type="compositionally biased region" description="Polar residues" evidence="2">
    <location>
        <begin position="1"/>
        <end position="11"/>
    </location>
</feature>
<keyword evidence="1" id="KW-0175">Coiled coil</keyword>
<name>A0A176W9N9_MARPO</name>
<keyword evidence="4" id="KW-1185">Reference proteome</keyword>
<accession>A0A176W9N9</accession>
<comment type="caution">
    <text evidence="3">The sequence shown here is derived from an EMBL/GenBank/DDBJ whole genome shotgun (WGS) entry which is preliminary data.</text>
</comment>
<evidence type="ECO:0000313" key="4">
    <source>
        <dbReference type="Proteomes" id="UP000077202"/>
    </source>
</evidence>
<dbReference type="EMBL" id="LVLJ01001532">
    <property type="protein sequence ID" value="OAE29085.1"/>
    <property type="molecule type" value="Genomic_DNA"/>
</dbReference>
<feature type="coiled-coil region" evidence="1">
    <location>
        <begin position="78"/>
        <end position="108"/>
    </location>
</feature>